<comment type="cofactor">
    <cofactor evidence="9">
        <name>[2Fe-2S] cluster</name>
        <dbReference type="ChEBI" id="CHEBI:190135"/>
    </cofactor>
</comment>
<dbReference type="Proteomes" id="UP000820669">
    <property type="component" value="Unassembled WGS sequence"/>
</dbReference>
<evidence type="ECO:0000259" key="11">
    <source>
        <dbReference type="PROSITE" id="PS51296"/>
    </source>
</evidence>
<evidence type="ECO:0000256" key="4">
    <source>
        <dbReference type="ARBA" id="ARBA00022723"/>
    </source>
</evidence>
<gene>
    <name evidence="12" type="ORF">HF526_28425</name>
</gene>
<dbReference type="InterPro" id="IPR014349">
    <property type="entry name" value="Rieske_Fe-S_prot"/>
</dbReference>
<reference evidence="12 13" key="1">
    <citation type="submission" date="2020-04" db="EMBL/GenBank/DDBJ databases">
        <authorList>
            <person name="Klaysubun C."/>
            <person name="Duangmal K."/>
            <person name="Lipun K."/>
        </authorList>
    </citation>
    <scope>NUCLEOTIDE SEQUENCE [LARGE SCALE GENOMIC DNA]</scope>
    <source>
        <strain evidence="12 13">K10HN5</strain>
    </source>
</reference>
<dbReference type="SUPFAM" id="SSF50022">
    <property type="entry name" value="ISP domain"/>
    <property type="match status" value="1"/>
</dbReference>
<keyword evidence="6" id="KW-0411">Iron-sulfur</keyword>
<evidence type="ECO:0000256" key="9">
    <source>
        <dbReference type="ARBA" id="ARBA00034078"/>
    </source>
</evidence>
<comment type="caution">
    <text evidence="12">The sequence shown here is derived from an EMBL/GenBank/DDBJ whole genome shotgun (WGS) entry which is preliminary data.</text>
</comment>
<comment type="function">
    <text evidence="1">Iron-sulfur subunit of the cytochrome bc1 complex, an essential component of the respiratory electron transport chain required for ATP synthesis. The bc1 complex catalyzes the oxidation of menaquinol and the reduction of cytochrome c in the respiratory chain. The bc1 complex operates through a Q-cycle mechanism that couples electron transfer to generation of the proton gradient that drives ATP synthesis.</text>
</comment>
<dbReference type="PROSITE" id="PS51296">
    <property type="entry name" value="RIESKE"/>
    <property type="match status" value="1"/>
</dbReference>
<protein>
    <recommendedName>
        <fullName evidence="2">Cytochrome bc1 complex Rieske iron-sulfur subunit</fullName>
    </recommendedName>
    <alternativeName>
        <fullName evidence="8">Cytochrome bc1 reductase complex subunit QcrA</fullName>
    </alternativeName>
</protein>
<dbReference type="CDD" id="cd03467">
    <property type="entry name" value="Rieske"/>
    <property type="match status" value="1"/>
</dbReference>
<sequence>MLVTGAATAGLATLTLAGCGSAPSQAPSAGPGANAPAGPPPAAAGSAAPASPPPAAAPSAAEAPATALAAPAGTRLVALAGIPVGQSVSATGAGGQKLIVTRTGPDSAVAHSAICTHMGCTVAPAGARLNCPCHGSVYTAATGAVVHGPASAPLAAVAVTVSNGQVVQP</sequence>
<keyword evidence="5" id="KW-0408">Iron</keyword>
<feature type="region of interest" description="Disordered" evidence="10">
    <location>
        <begin position="20"/>
        <end position="59"/>
    </location>
</feature>
<evidence type="ECO:0000256" key="5">
    <source>
        <dbReference type="ARBA" id="ARBA00023004"/>
    </source>
</evidence>
<evidence type="ECO:0000313" key="13">
    <source>
        <dbReference type="Proteomes" id="UP000820669"/>
    </source>
</evidence>
<evidence type="ECO:0000256" key="1">
    <source>
        <dbReference type="ARBA" id="ARBA00002494"/>
    </source>
</evidence>
<evidence type="ECO:0000256" key="7">
    <source>
        <dbReference type="ARBA" id="ARBA00023157"/>
    </source>
</evidence>
<dbReference type="InterPro" id="IPR017941">
    <property type="entry name" value="Rieske_2Fe-2S"/>
</dbReference>
<feature type="domain" description="Rieske" evidence="11">
    <location>
        <begin position="74"/>
        <end position="168"/>
    </location>
</feature>
<proteinExistence type="predicted"/>
<keyword evidence="4" id="KW-0479">Metal-binding</keyword>
<keyword evidence="13" id="KW-1185">Reference proteome</keyword>
<evidence type="ECO:0000256" key="2">
    <source>
        <dbReference type="ARBA" id="ARBA00015816"/>
    </source>
</evidence>
<dbReference type="InterPro" id="IPR005805">
    <property type="entry name" value="Rieske_Fe-S_prot_C"/>
</dbReference>
<dbReference type="Gene3D" id="2.102.10.10">
    <property type="entry name" value="Rieske [2Fe-2S] iron-sulphur domain"/>
    <property type="match status" value="1"/>
</dbReference>
<evidence type="ECO:0000256" key="6">
    <source>
        <dbReference type="ARBA" id="ARBA00023014"/>
    </source>
</evidence>
<evidence type="ECO:0000313" key="12">
    <source>
        <dbReference type="EMBL" id="NMI01195.1"/>
    </source>
</evidence>
<name>A0ABX1SLP5_9PSEU</name>
<dbReference type="InterPro" id="IPR036922">
    <property type="entry name" value="Rieske_2Fe-2S_sf"/>
</dbReference>
<accession>A0ABX1SLP5</accession>
<dbReference type="Pfam" id="PF00355">
    <property type="entry name" value="Rieske"/>
    <property type="match status" value="1"/>
</dbReference>
<evidence type="ECO:0000256" key="3">
    <source>
        <dbReference type="ARBA" id="ARBA00022714"/>
    </source>
</evidence>
<dbReference type="PANTHER" id="PTHR10134">
    <property type="entry name" value="CYTOCHROME B-C1 COMPLEX SUBUNIT RIESKE, MITOCHONDRIAL"/>
    <property type="match status" value="1"/>
</dbReference>
<dbReference type="EMBL" id="JAAXLA010000077">
    <property type="protein sequence ID" value="NMI01195.1"/>
    <property type="molecule type" value="Genomic_DNA"/>
</dbReference>
<keyword evidence="3" id="KW-0001">2Fe-2S</keyword>
<evidence type="ECO:0000256" key="10">
    <source>
        <dbReference type="SAM" id="MobiDB-lite"/>
    </source>
</evidence>
<keyword evidence="7" id="KW-1015">Disulfide bond</keyword>
<feature type="compositionally biased region" description="Low complexity" evidence="10">
    <location>
        <begin position="20"/>
        <end position="36"/>
    </location>
</feature>
<dbReference type="PRINTS" id="PR00162">
    <property type="entry name" value="RIESKE"/>
</dbReference>
<organism evidence="12 13">
    <name type="scientific">Pseudonocardia acidicola</name>
    <dbReference type="NCBI Taxonomy" id="2724939"/>
    <lineage>
        <taxon>Bacteria</taxon>
        <taxon>Bacillati</taxon>
        <taxon>Actinomycetota</taxon>
        <taxon>Actinomycetes</taxon>
        <taxon>Pseudonocardiales</taxon>
        <taxon>Pseudonocardiaceae</taxon>
        <taxon>Pseudonocardia</taxon>
    </lineage>
</organism>
<evidence type="ECO:0000256" key="8">
    <source>
        <dbReference type="ARBA" id="ARBA00029586"/>
    </source>
</evidence>